<name>A8PK66_9COXI</name>
<comment type="caution">
    <text evidence="1">The sequence shown here is derived from an EMBL/GenBank/DDBJ whole genome shotgun (WGS) entry which is preliminary data.</text>
</comment>
<organism evidence="1 2">
    <name type="scientific">Rickettsiella grylli</name>
    <dbReference type="NCBI Taxonomy" id="59196"/>
    <lineage>
        <taxon>Bacteria</taxon>
        <taxon>Pseudomonadati</taxon>
        <taxon>Pseudomonadota</taxon>
        <taxon>Gammaproteobacteria</taxon>
        <taxon>Legionellales</taxon>
        <taxon>Coxiellaceae</taxon>
        <taxon>Rickettsiella</taxon>
    </lineage>
</organism>
<dbReference type="Proteomes" id="UP000054075">
    <property type="component" value="Unassembled WGS sequence"/>
</dbReference>
<gene>
    <name evidence="1" type="ORF">RICGR_0322</name>
</gene>
<proteinExistence type="predicted"/>
<evidence type="ECO:0000313" key="1">
    <source>
        <dbReference type="EMBL" id="EDP45707.1"/>
    </source>
</evidence>
<reference evidence="1" key="2">
    <citation type="submission" date="2007-10" db="EMBL/GenBank/DDBJ databases">
        <authorList>
            <person name="Myers G.S."/>
        </authorList>
    </citation>
    <scope>NUCLEOTIDE SEQUENCE [LARGE SCALE GENOMIC DNA]</scope>
</reference>
<keyword evidence="2" id="KW-1185">Reference proteome</keyword>
<reference evidence="1" key="1">
    <citation type="submission" date="2006-04" db="EMBL/GenBank/DDBJ databases">
        <authorList>
            <person name="Seshadri R."/>
            <person name="Federici B.A."/>
        </authorList>
    </citation>
    <scope>NUCLEOTIDE SEQUENCE [LARGE SCALE GENOMIC DNA]</scope>
</reference>
<dbReference type="AlphaFoldDB" id="A8PK66"/>
<evidence type="ECO:0000313" key="2">
    <source>
        <dbReference type="Proteomes" id="UP000054075"/>
    </source>
</evidence>
<sequence length="51" mass="6114">MKQWLFPYIFFEHKNKKIKPSLTKIFQLVKFKKFSIIECDSNNGLLNCYAA</sequence>
<dbReference type="EMBL" id="AAQJ02000001">
    <property type="protein sequence ID" value="EDP45707.1"/>
    <property type="molecule type" value="Genomic_DNA"/>
</dbReference>
<protein>
    <submittedName>
        <fullName evidence="1">Uncharacterized protein</fullName>
    </submittedName>
</protein>
<accession>A8PK66</accession>